<keyword evidence="2" id="KW-1185">Reference proteome</keyword>
<protein>
    <submittedName>
        <fullName evidence="1">Uncharacterized protein</fullName>
    </submittedName>
</protein>
<proteinExistence type="predicted"/>
<gene>
    <name evidence="1" type="ORF">CAMRE0001_0160</name>
</gene>
<name>B9CXW9_CAMRE</name>
<dbReference type="STRING" id="553218.CAMRE0001_0160"/>
<evidence type="ECO:0000313" key="2">
    <source>
        <dbReference type="Proteomes" id="UP000003082"/>
    </source>
</evidence>
<accession>B9CXW9</accession>
<comment type="caution">
    <text evidence="1">The sequence shown here is derived from an EMBL/GenBank/DDBJ whole genome shotgun (WGS) entry which is preliminary data.</text>
</comment>
<sequence>MNEIKFDLPNADYAESICENYVSQLLATGKQGLYARPDISNLQNL</sequence>
<evidence type="ECO:0000313" key="1">
    <source>
        <dbReference type="EMBL" id="EEF15482.1"/>
    </source>
</evidence>
<dbReference type="AlphaFoldDB" id="B9CXW9"/>
<organism evidence="1 2">
    <name type="scientific">Campylobacter rectus RM3267</name>
    <dbReference type="NCBI Taxonomy" id="553218"/>
    <lineage>
        <taxon>Bacteria</taxon>
        <taxon>Pseudomonadati</taxon>
        <taxon>Campylobacterota</taxon>
        <taxon>Epsilonproteobacteria</taxon>
        <taxon>Campylobacterales</taxon>
        <taxon>Campylobacteraceae</taxon>
        <taxon>Campylobacter</taxon>
    </lineage>
</organism>
<reference evidence="1 2" key="1">
    <citation type="submission" date="2008-08" db="EMBL/GenBank/DDBJ databases">
        <authorList>
            <person name="Madupu R."/>
            <person name="Durkin A.S."/>
            <person name="Torralba M."/>
            <person name="Methe B."/>
            <person name="Sutton G.G."/>
            <person name="Strausberg R.L."/>
            <person name="Nelson K.E."/>
        </authorList>
    </citation>
    <scope>NUCLEOTIDE SEQUENCE [LARGE SCALE GENOMIC DNA]</scope>
    <source>
        <strain evidence="1 2">RM3267</strain>
    </source>
</reference>
<dbReference type="Proteomes" id="UP000003082">
    <property type="component" value="Unassembled WGS sequence"/>
</dbReference>
<dbReference type="EMBL" id="ACFU01000001">
    <property type="protein sequence ID" value="EEF15482.1"/>
    <property type="molecule type" value="Genomic_DNA"/>
</dbReference>